<dbReference type="Gramene" id="KQK14766">
    <property type="protein sequence ID" value="KQK14766"/>
    <property type="gene ID" value="BRADI_1g18476v3"/>
</dbReference>
<reference evidence="2" key="3">
    <citation type="submission" date="2018-08" db="UniProtKB">
        <authorList>
            <consortium name="EnsemblPlants"/>
        </authorList>
    </citation>
    <scope>IDENTIFICATION</scope>
    <source>
        <strain evidence="2">cv. Bd21</strain>
    </source>
</reference>
<dbReference type="InParanoid" id="A0A0Q3NCQ0"/>
<name>A0A0Q3NCQ0_BRADI</name>
<dbReference type="EnsemblPlants" id="KQK14766">
    <property type="protein sequence ID" value="KQK14766"/>
    <property type="gene ID" value="BRADI_1g18476v3"/>
</dbReference>
<reference evidence="1" key="2">
    <citation type="submission" date="2017-06" db="EMBL/GenBank/DDBJ databases">
        <title>WGS assembly of Brachypodium distachyon.</title>
        <authorList>
            <consortium name="The International Brachypodium Initiative"/>
            <person name="Lucas S."/>
            <person name="Harmon-Smith M."/>
            <person name="Lail K."/>
            <person name="Tice H."/>
            <person name="Grimwood J."/>
            <person name="Bruce D."/>
            <person name="Barry K."/>
            <person name="Shu S."/>
            <person name="Lindquist E."/>
            <person name="Wang M."/>
            <person name="Pitluck S."/>
            <person name="Vogel J.P."/>
            <person name="Garvin D.F."/>
            <person name="Mockler T.C."/>
            <person name="Schmutz J."/>
            <person name="Rokhsar D."/>
            <person name="Bevan M.W."/>
        </authorList>
    </citation>
    <scope>NUCLEOTIDE SEQUENCE</scope>
    <source>
        <strain evidence="1">Bd21</strain>
    </source>
</reference>
<sequence>MSILICVQSSGSVDCQSVSVSQFVVCVPSSDIATVCMRCMDARWKGGRSRSAGLSEEISSGWGMCLCIIKCVV</sequence>
<reference evidence="1 2" key="1">
    <citation type="journal article" date="2010" name="Nature">
        <title>Genome sequencing and analysis of the model grass Brachypodium distachyon.</title>
        <authorList>
            <consortium name="International Brachypodium Initiative"/>
        </authorList>
    </citation>
    <scope>NUCLEOTIDE SEQUENCE [LARGE SCALE GENOMIC DNA]</scope>
    <source>
        <strain evidence="1 2">Bd21</strain>
    </source>
</reference>
<organism evidence="1">
    <name type="scientific">Brachypodium distachyon</name>
    <name type="common">Purple false brome</name>
    <name type="synonym">Trachynia distachya</name>
    <dbReference type="NCBI Taxonomy" id="15368"/>
    <lineage>
        <taxon>Eukaryota</taxon>
        <taxon>Viridiplantae</taxon>
        <taxon>Streptophyta</taxon>
        <taxon>Embryophyta</taxon>
        <taxon>Tracheophyta</taxon>
        <taxon>Spermatophyta</taxon>
        <taxon>Magnoliopsida</taxon>
        <taxon>Liliopsida</taxon>
        <taxon>Poales</taxon>
        <taxon>Poaceae</taxon>
        <taxon>BOP clade</taxon>
        <taxon>Pooideae</taxon>
        <taxon>Stipodae</taxon>
        <taxon>Brachypodieae</taxon>
        <taxon>Brachypodium</taxon>
    </lineage>
</organism>
<proteinExistence type="predicted"/>
<evidence type="ECO:0000313" key="3">
    <source>
        <dbReference type="Proteomes" id="UP000008810"/>
    </source>
</evidence>
<evidence type="ECO:0000313" key="2">
    <source>
        <dbReference type="EnsemblPlants" id="KQK14766"/>
    </source>
</evidence>
<accession>A0A0Q3NCQ0</accession>
<dbReference type="Proteomes" id="UP000008810">
    <property type="component" value="Chromosome 1"/>
</dbReference>
<keyword evidence="3" id="KW-1185">Reference proteome</keyword>
<evidence type="ECO:0000313" key="1">
    <source>
        <dbReference type="EMBL" id="KQK14766.1"/>
    </source>
</evidence>
<gene>
    <name evidence="1" type="ORF">BRADI_1g18476v3</name>
</gene>
<protein>
    <submittedName>
        <fullName evidence="1 2">Uncharacterized protein</fullName>
    </submittedName>
</protein>
<dbReference type="AlphaFoldDB" id="A0A0Q3NCQ0"/>
<dbReference type="EMBL" id="CM000880">
    <property type="protein sequence ID" value="KQK14766.1"/>
    <property type="molecule type" value="Genomic_DNA"/>
</dbReference>